<dbReference type="Gene3D" id="2.60.120.260">
    <property type="entry name" value="Galactose-binding domain-like"/>
    <property type="match status" value="4"/>
</dbReference>
<evidence type="ECO:0000256" key="5">
    <source>
        <dbReference type="ARBA" id="ARBA00023295"/>
    </source>
</evidence>
<dbReference type="InterPro" id="IPR018087">
    <property type="entry name" value="Glyco_hydro_5_CS"/>
</dbReference>
<feature type="compositionally biased region" description="Acidic residues" evidence="8">
    <location>
        <begin position="1386"/>
        <end position="1399"/>
    </location>
</feature>
<dbReference type="InterPro" id="IPR003305">
    <property type="entry name" value="CenC_carb-bd"/>
</dbReference>
<evidence type="ECO:0000256" key="1">
    <source>
        <dbReference type="ARBA" id="ARBA00007495"/>
    </source>
</evidence>
<dbReference type="InterPro" id="IPR017853">
    <property type="entry name" value="GH"/>
</dbReference>
<dbReference type="Pfam" id="PF02018">
    <property type="entry name" value="CBM_4_9"/>
    <property type="match status" value="4"/>
</dbReference>
<comment type="caution">
    <text evidence="12">The sequence shown here is derived from an EMBL/GenBank/DDBJ whole genome shotgun (WGS) entry which is preliminary data.</text>
</comment>
<evidence type="ECO:0000256" key="6">
    <source>
        <dbReference type="ARBA" id="ARBA00023326"/>
    </source>
</evidence>
<feature type="domain" description="GH10" evidence="11">
    <location>
        <begin position="675"/>
        <end position="1011"/>
    </location>
</feature>
<dbReference type="Pfam" id="PF00331">
    <property type="entry name" value="Glyco_hydro_10"/>
    <property type="match status" value="1"/>
</dbReference>
<dbReference type="InterPro" id="IPR008979">
    <property type="entry name" value="Galactose-bd-like_sf"/>
</dbReference>
<feature type="region of interest" description="Disordered" evidence="8">
    <location>
        <begin position="1354"/>
        <end position="1406"/>
    </location>
</feature>
<dbReference type="PANTHER" id="PTHR31490">
    <property type="entry name" value="GLYCOSYL HYDROLASE"/>
    <property type="match status" value="1"/>
</dbReference>
<feature type="compositionally biased region" description="Gly residues" evidence="8">
    <location>
        <begin position="1358"/>
        <end position="1384"/>
    </location>
</feature>
<dbReference type="InterPro" id="IPR010502">
    <property type="entry name" value="Carb-bd_dom_fam9"/>
</dbReference>
<dbReference type="Pfam" id="PF06452">
    <property type="entry name" value="CBM9_1"/>
    <property type="match status" value="1"/>
</dbReference>
<evidence type="ECO:0000313" key="13">
    <source>
        <dbReference type="Proteomes" id="UP001172708"/>
    </source>
</evidence>
<dbReference type="PROSITE" id="PS51760">
    <property type="entry name" value="GH10_2"/>
    <property type="match status" value="1"/>
</dbReference>
<dbReference type="Gene3D" id="3.20.20.80">
    <property type="entry name" value="Glycosidases"/>
    <property type="match status" value="1"/>
</dbReference>
<dbReference type="InterPro" id="IPR044846">
    <property type="entry name" value="GH10"/>
</dbReference>
<reference evidence="12" key="1">
    <citation type="submission" date="2023-06" db="EMBL/GenBank/DDBJ databases">
        <title>Egi l300058.</title>
        <authorList>
            <person name="Gao L."/>
            <person name="Fang B.-Z."/>
            <person name="Li W.-J."/>
        </authorList>
    </citation>
    <scope>NUCLEOTIDE SEQUENCE</scope>
    <source>
        <strain evidence="12">EGI L300058</strain>
    </source>
</reference>
<dbReference type="EMBL" id="JAUHQA010000001">
    <property type="protein sequence ID" value="MDN4481561.1"/>
    <property type="molecule type" value="Genomic_DNA"/>
</dbReference>
<dbReference type="PROSITE" id="PS00659">
    <property type="entry name" value="GLYCOSYL_HYDROL_F5"/>
    <property type="match status" value="1"/>
</dbReference>
<keyword evidence="9" id="KW-0472">Membrane</keyword>
<keyword evidence="9" id="KW-0812">Transmembrane</keyword>
<comment type="similarity">
    <text evidence="1 7">Belongs to the glycosyl hydrolase 10 (cellulase F) family.</text>
</comment>
<keyword evidence="13" id="KW-1185">Reference proteome</keyword>
<dbReference type="PANTHER" id="PTHR31490:SF90">
    <property type="entry name" value="ENDO-1,4-BETA-XYLANASE A"/>
    <property type="match status" value="1"/>
</dbReference>
<feature type="signal peptide" evidence="10">
    <location>
        <begin position="1"/>
        <end position="33"/>
    </location>
</feature>
<evidence type="ECO:0000256" key="10">
    <source>
        <dbReference type="SAM" id="SignalP"/>
    </source>
</evidence>
<evidence type="ECO:0000259" key="11">
    <source>
        <dbReference type="PROSITE" id="PS51760"/>
    </source>
</evidence>
<keyword evidence="9" id="KW-1133">Transmembrane helix</keyword>
<dbReference type="SUPFAM" id="SSF51445">
    <property type="entry name" value="(Trans)glycosidases"/>
    <property type="match status" value="1"/>
</dbReference>
<comment type="catalytic activity">
    <reaction evidence="7">
        <text>Endohydrolysis of (1-&gt;4)-beta-D-xylosidic linkages in xylans.</text>
        <dbReference type="EC" id="3.2.1.8"/>
    </reaction>
</comment>
<keyword evidence="6 7" id="KW-0624">Polysaccharide degradation</keyword>
<evidence type="ECO:0000256" key="4">
    <source>
        <dbReference type="ARBA" id="ARBA00023277"/>
    </source>
</evidence>
<dbReference type="SUPFAM" id="SSF49344">
    <property type="entry name" value="CBD9-like"/>
    <property type="match status" value="1"/>
</dbReference>
<name>A0ABT8GKV2_9MICO</name>
<evidence type="ECO:0000256" key="2">
    <source>
        <dbReference type="ARBA" id="ARBA00022737"/>
    </source>
</evidence>
<evidence type="ECO:0000256" key="9">
    <source>
        <dbReference type="SAM" id="Phobius"/>
    </source>
</evidence>
<organism evidence="12 13">
    <name type="scientific">Demequina muriae</name>
    <dbReference type="NCBI Taxonomy" id="3051664"/>
    <lineage>
        <taxon>Bacteria</taxon>
        <taxon>Bacillati</taxon>
        <taxon>Actinomycetota</taxon>
        <taxon>Actinomycetes</taxon>
        <taxon>Micrococcales</taxon>
        <taxon>Demequinaceae</taxon>
        <taxon>Demequina</taxon>
    </lineage>
</organism>
<accession>A0ABT8GKV2</accession>
<keyword evidence="4 7" id="KW-0119">Carbohydrate metabolism</keyword>
<evidence type="ECO:0000256" key="3">
    <source>
        <dbReference type="ARBA" id="ARBA00022801"/>
    </source>
</evidence>
<proteinExistence type="inferred from homology"/>
<keyword evidence="5 7" id="KW-0326">Glycosidase</keyword>
<evidence type="ECO:0000256" key="7">
    <source>
        <dbReference type="RuleBase" id="RU361174"/>
    </source>
</evidence>
<keyword evidence="10" id="KW-0732">Signal</keyword>
<dbReference type="Gene3D" id="2.60.40.1190">
    <property type="match status" value="1"/>
</dbReference>
<dbReference type="SUPFAM" id="SSF49785">
    <property type="entry name" value="Galactose-binding domain-like"/>
    <property type="match status" value="4"/>
</dbReference>
<evidence type="ECO:0000313" key="12">
    <source>
        <dbReference type="EMBL" id="MDN4481561.1"/>
    </source>
</evidence>
<protein>
    <recommendedName>
        <fullName evidence="7">Beta-xylanase</fullName>
        <ecNumber evidence="7">3.2.1.8</ecNumber>
    </recommendedName>
</protein>
<dbReference type="SMART" id="SM00633">
    <property type="entry name" value="Glyco_10"/>
    <property type="match status" value="1"/>
</dbReference>
<dbReference type="PRINTS" id="PR00134">
    <property type="entry name" value="GLHYDRLASE10"/>
</dbReference>
<dbReference type="EC" id="3.2.1.8" evidence="7"/>
<keyword evidence="3 7" id="KW-0378">Hydrolase</keyword>
<evidence type="ECO:0000256" key="8">
    <source>
        <dbReference type="SAM" id="MobiDB-lite"/>
    </source>
</evidence>
<dbReference type="Proteomes" id="UP001172708">
    <property type="component" value="Unassembled WGS sequence"/>
</dbReference>
<feature type="transmembrane region" description="Helical" evidence="9">
    <location>
        <begin position="1494"/>
        <end position="1513"/>
    </location>
</feature>
<feature type="chain" id="PRO_5045605389" description="Beta-xylanase" evidence="10">
    <location>
        <begin position="34"/>
        <end position="1522"/>
    </location>
</feature>
<dbReference type="RefSeq" id="WP_301143241.1">
    <property type="nucleotide sequence ID" value="NZ_JAUHQA010000001.1"/>
</dbReference>
<dbReference type="InterPro" id="IPR001000">
    <property type="entry name" value="GH10_dom"/>
</dbReference>
<sequence length="1522" mass="160296">MRLTIRPVAAASAVAITLASIAVIPAFAPQANAAVTTVLSEDFESGSIGQLWPSGYSEFGPEAFVADPDDAENTVLSLTERTENYFSVSTPGAGEMLVEGVEHSVSVRVRLGSPDDSPTTVAIADNVSYSAIIGADASADVTASAWTTLVGTYTPGAANTNVYVAAPAGVDLLVDDFVVTTGTDDAGGEGELCPPTGEVLATHGFEEGVNGWQGRGAATAVVTDAEAHTGAQSLAVTGRTQNWHGTQLPVASVFTEGTYTVSAWVKLPADAAAGTTLKMTVQGNDGTDDTYTEVTPATAVDGAAWVNLCGTYSVIDGDAPSVLYLEAADATASFLVDDVQISGAGAVTEPEPCEPLTSIDFEDGTTGSWIANDAATLTVVDDAGDQVLEVTDRTATHFGIQSPTGEFESGVVYSFSAEVLLTADADVRWIAYDESTQDTYNWAGTASVTAGEWTTVTGTWTFDEASIGTARAYIEVASTDDYRVDDITVSAPCVDGDGPAPGTVAFSTDFENGSLDGWQLRDSGWSEEDEGGALPGVPTVELTEEQSASPTHSAKVSGRNAQGDGIRYEVTDELVAGAQYRVTGSFRFADGEQPGDIWMTLQNGQAFNTLSQFADVTFSNSGWATATATFTMPAVAEGTQAWLYFETAYDGGAKGNTSTFYMDDISAVVPEPAVIEDLTPIKDTVPFPAGVAIDSRETVGAPADLLLRHFNQISAENFMKPEAWYDADGNWAPNATEIDSLMDFAVDNDLSMYGHVLVWHSQTPAWFFEDESGAPLTDSADDQALLRERMRTHIFNVAEYLSQWGEYGAGNPVVAWDVVNEVIDDSAAYADGMRRSEWYRILGETFVDDAFRFADEAFNDVYGSADSVTMFINDYNTEQSGKRSRYLALIDRVIARGAPIDGIGHQFHVNLSLPVSALQDAIVDASGRGLTQAVTELDVTTGTPESSAKFIDQGYYYRDAFDIFRTYASELYSVTIWGLIDSRSWRDANGGPLVFDDDLQAKPAYYGIVEGSATEQPLPPRLRTANAFAGSVELDGDATTSPIWERLPLLPVEGRGDFQFRWAEDHLTVFVSVDDDSVDASDGLEFTLDGTDYAIDREGDGDADAVVTATTGGYDAVVHLPLVGAGESDTVDFDVRIVDGAETSGWNTPGATGTVTLVEALSYLEVPETDQALVIDGSPEQAWDAAPVVTTDKAVEGSGTAPGEFRTLWRDNTLYIYAEIPDADVDTTGSDPWTHDSVELYVDGGNFKNGSYRYDDTQIRVNADNVVSFGAGDETFQANRVESATTLIDGGWAVEVAVSLLEYGGVGTFHGVDFQVNSAENGARQAIRNWADPTGAGYQSTARWGVAQLVAAEDVGQPGDGDGDGAGGGDSDGGAGDGSGGGDDGPLSEDEVRDSDDGGIDVPATARAGETITVGLGEELAGEATQTFLYSEPSLIGQSIADADGNIRVTIPLDTAPGEHTLAVYAADGSLIGWAALTVLAADGALSSTGAEGYLLPASIALLLVLVGSAMVVRRQGALAER</sequence>
<gene>
    <name evidence="12" type="ORF">QQX02_11565</name>
</gene>
<keyword evidence="2" id="KW-0677">Repeat</keyword>